<dbReference type="Proteomes" id="UP000655588">
    <property type="component" value="Unassembled WGS sequence"/>
</dbReference>
<evidence type="ECO:0000313" key="1">
    <source>
        <dbReference type="EMBL" id="KAF3425376.1"/>
    </source>
</evidence>
<comment type="caution">
    <text evidence="1">The sequence shown here is derived from an EMBL/GenBank/DDBJ whole genome shotgun (WGS) entry which is preliminary data.</text>
</comment>
<dbReference type="AlphaFoldDB" id="A0A833S1S0"/>
<name>A0A833S1S0_9HYME</name>
<reference evidence="1" key="1">
    <citation type="submission" date="2019-11" db="EMBL/GenBank/DDBJ databases">
        <title>The nuclear and mitochondrial genomes of Frieseomelitta varia - a highly eusocial stingless bee (Meliponini) with a permanently sterile worker caste.</title>
        <authorList>
            <person name="Freitas F.C.P."/>
            <person name="Lourenco A.P."/>
            <person name="Nunes F.M.F."/>
            <person name="Paschoal A.R."/>
            <person name="Abreu F.C.P."/>
            <person name="Barbin F.O."/>
            <person name="Bataglia L."/>
            <person name="Cardoso-Junior C.A.M."/>
            <person name="Cervoni M.S."/>
            <person name="Silva S.R."/>
            <person name="Dalarmi F."/>
            <person name="Del Lama M.A."/>
            <person name="Depintor T.S."/>
            <person name="Ferreira K.M."/>
            <person name="Goria P.S."/>
            <person name="Jaskot M.C."/>
            <person name="Lago D.C."/>
            <person name="Luna-Lucena D."/>
            <person name="Moda L.M."/>
            <person name="Nascimento L."/>
            <person name="Pedrino M."/>
            <person name="Rabico F.O."/>
            <person name="Sanches F.C."/>
            <person name="Santos D.E."/>
            <person name="Santos C.G."/>
            <person name="Vieira J."/>
            <person name="Lopes T.F."/>
            <person name="Barchuk A.R."/>
            <person name="Hartfelder K."/>
            <person name="Simoes Z.L.P."/>
            <person name="Bitondi M.M.G."/>
            <person name="Pinheiro D.G."/>
        </authorList>
    </citation>
    <scope>NUCLEOTIDE SEQUENCE</scope>
    <source>
        <strain evidence="1">USP_RPSP 00005682</strain>
        <tissue evidence="1">Whole individual</tissue>
    </source>
</reference>
<keyword evidence="2" id="KW-1185">Reference proteome</keyword>
<proteinExistence type="predicted"/>
<evidence type="ECO:0000313" key="2">
    <source>
        <dbReference type="Proteomes" id="UP000655588"/>
    </source>
</evidence>
<sequence length="130" mass="14937">MNVARQMIRFELQSLLTRLEVELILKDMIHWTSVNRTGTTNSIKKMPAKMPMRMAKDYQHIERRAARVAEWDDKAAKTCACRKLTSHIGILMSTKSTFIPYCIILHLVKQKANYRTVLLPVHSGSLLAIV</sequence>
<accession>A0A833S1S0</accession>
<protein>
    <submittedName>
        <fullName evidence="1">Uncharacterized protein</fullName>
    </submittedName>
</protein>
<gene>
    <name evidence="1" type="ORF">E2986_11554</name>
</gene>
<dbReference type="EMBL" id="WNWW01000398">
    <property type="protein sequence ID" value="KAF3425376.1"/>
    <property type="molecule type" value="Genomic_DNA"/>
</dbReference>
<organism evidence="1 2">
    <name type="scientific">Frieseomelitta varia</name>
    <dbReference type="NCBI Taxonomy" id="561572"/>
    <lineage>
        <taxon>Eukaryota</taxon>
        <taxon>Metazoa</taxon>
        <taxon>Ecdysozoa</taxon>
        <taxon>Arthropoda</taxon>
        <taxon>Hexapoda</taxon>
        <taxon>Insecta</taxon>
        <taxon>Pterygota</taxon>
        <taxon>Neoptera</taxon>
        <taxon>Endopterygota</taxon>
        <taxon>Hymenoptera</taxon>
        <taxon>Apocrita</taxon>
        <taxon>Aculeata</taxon>
        <taxon>Apoidea</taxon>
        <taxon>Anthophila</taxon>
        <taxon>Apidae</taxon>
        <taxon>Frieseomelitta</taxon>
    </lineage>
</organism>